<dbReference type="Pfam" id="PF01047">
    <property type="entry name" value="MarR"/>
    <property type="match status" value="1"/>
</dbReference>
<dbReference type="Gene3D" id="1.10.10.10">
    <property type="entry name" value="Winged helix-like DNA-binding domain superfamily/Winged helix DNA-binding domain"/>
    <property type="match status" value="1"/>
</dbReference>
<dbReference type="AlphaFoldDB" id="A0A4R6UCK5"/>
<keyword evidence="1 3" id="KW-0238">DNA-binding</keyword>
<dbReference type="GO" id="GO:0006950">
    <property type="term" value="P:response to stress"/>
    <property type="evidence" value="ECO:0007669"/>
    <property type="project" value="TreeGrafter"/>
</dbReference>
<dbReference type="InterPro" id="IPR000835">
    <property type="entry name" value="HTH_MarR-typ"/>
</dbReference>
<dbReference type="SMART" id="SM00347">
    <property type="entry name" value="HTH_MARR"/>
    <property type="match status" value="1"/>
</dbReference>
<reference evidence="3 4" key="1">
    <citation type="submission" date="2019-03" db="EMBL/GenBank/DDBJ databases">
        <title>Genomic Encyclopedia of Type Strains, Phase IV (KMG-IV): sequencing the most valuable type-strain genomes for metagenomic binning, comparative biology and taxonomic classification.</title>
        <authorList>
            <person name="Goeker M."/>
        </authorList>
    </citation>
    <scope>NUCLEOTIDE SEQUENCE [LARGE SCALE GENOMIC DNA]</scope>
    <source>
        <strain evidence="3 4">DSM 28697</strain>
    </source>
</reference>
<gene>
    <name evidence="3" type="ORF">EV213_101188</name>
</gene>
<sequence>MIEEKEQIQRFMASLREIRKLMDQVIRVIATEMDSTPLQLFVLSYLGKNPDQSLKHLADELKVSNSTMSGVVDRLVQSNLVKRDRSSEDRRVLVMNLTEEGKDKQNQFKDFFYKRLEEVEQLPEEDMETLLSLHQKVIAQIKKGSLTHE</sequence>
<dbReference type="PROSITE" id="PS50995">
    <property type="entry name" value="HTH_MARR_2"/>
    <property type="match status" value="1"/>
</dbReference>
<dbReference type="GO" id="GO:0003677">
    <property type="term" value="F:DNA binding"/>
    <property type="evidence" value="ECO:0007669"/>
    <property type="project" value="UniProtKB-KW"/>
</dbReference>
<evidence type="ECO:0000313" key="4">
    <source>
        <dbReference type="Proteomes" id="UP000295632"/>
    </source>
</evidence>
<dbReference type="PANTHER" id="PTHR33164:SF43">
    <property type="entry name" value="HTH-TYPE TRANSCRIPTIONAL REPRESSOR YETL"/>
    <property type="match status" value="1"/>
</dbReference>
<dbReference type="PRINTS" id="PR00598">
    <property type="entry name" value="HTHMARR"/>
</dbReference>
<dbReference type="SUPFAM" id="SSF46785">
    <property type="entry name" value="Winged helix' DNA-binding domain"/>
    <property type="match status" value="1"/>
</dbReference>
<dbReference type="Proteomes" id="UP000295632">
    <property type="component" value="Unassembled WGS sequence"/>
</dbReference>
<accession>A0A4R6UCK5</accession>
<evidence type="ECO:0000259" key="2">
    <source>
        <dbReference type="PROSITE" id="PS50995"/>
    </source>
</evidence>
<dbReference type="EMBL" id="SNYJ01000001">
    <property type="protein sequence ID" value="TDQ42759.1"/>
    <property type="molecule type" value="Genomic_DNA"/>
</dbReference>
<keyword evidence="4" id="KW-1185">Reference proteome</keyword>
<proteinExistence type="predicted"/>
<dbReference type="GO" id="GO:0003700">
    <property type="term" value="F:DNA-binding transcription factor activity"/>
    <property type="evidence" value="ECO:0007669"/>
    <property type="project" value="InterPro"/>
</dbReference>
<dbReference type="PANTHER" id="PTHR33164">
    <property type="entry name" value="TRANSCRIPTIONAL REGULATOR, MARR FAMILY"/>
    <property type="match status" value="1"/>
</dbReference>
<dbReference type="RefSeq" id="WP_133578594.1">
    <property type="nucleotide sequence ID" value="NZ_SNYJ01000001.1"/>
</dbReference>
<protein>
    <submittedName>
        <fullName evidence="3">DNA-binding MarR family transcriptional regulator</fullName>
    </submittedName>
</protein>
<dbReference type="InterPro" id="IPR036390">
    <property type="entry name" value="WH_DNA-bd_sf"/>
</dbReference>
<evidence type="ECO:0000313" key="3">
    <source>
        <dbReference type="EMBL" id="TDQ42759.1"/>
    </source>
</evidence>
<dbReference type="InterPro" id="IPR036388">
    <property type="entry name" value="WH-like_DNA-bd_sf"/>
</dbReference>
<comment type="caution">
    <text evidence="3">The sequence shown here is derived from an EMBL/GenBank/DDBJ whole genome shotgun (WGS) entry which is preliminary data.</text>
</comment>
<feature type="domain" description="HTH marR-type" evidence="2">
    <location>
        <begin position="8"/>
        <end position="139"/>
    </location>
</feature>
<evidence type="ECO:0000256" key="1">
    <source>
        <dbReference type="ARBA" id="ARBA00023125"/>
    </source>
</evidence>
<organism evidence="3 4">
    <name type="scientific">Aureibacillus halotolerans</name>
    <dbReference type="NCBI Taxonomy" id="1508390"/>
    <lineage>
        <taxon>Bacteria</taxon>
        <taxon>Bacillati</taxon>
        <taxon>Bacillota</taxon>
        <taxon>Bacilli</taxon>
        <taxon>Bacillales</taxon>
        <taxon>Bacillaceae</taxon>
        <taxon>Aureibacillus</taxon>
    </lineage>
</organism>
<dbReference type="InterPro" id="IPR039422">
    <property type="entry name" value="MarR/SlyA-like"/>
</dbReference>
<name>A0A4R6UCK5_9BACI</name>
<dbReference type="OrthoDB" id="49580at2"/>